<feature type="compositionally biased region" description="Basic and acidic residues" evidence="2">
    <location>
        <begin position="883"/>
        <end position="902"/>
    </location>
</feature>
<comment type="caution">
    <text evidence="5">The sequence shown here is derived from an EMBL/GenBank/DDBJ whole genome shotgun (WGS) entry which is preliminary data.</text>
</comment>
<evidence type="ECO:0000313" key="6">
    <source>
        <dbReference type="Proteomes" id="UP001275084"/>
    </source>
</evidence>
<evidence type="ECO:0000256" key="1">
    <source>
        <dbReference type="ARBA" id="ARBA00022737"/>
    </source>
</evidence>
<accession>A0AAJ0HA24</accession>
<dbReference type="AlphaFoldDB" id="A0AAJ0HA24"/>
<organism evidence="5 6">
    <name type="scientific">Lasiosphaeria hispida</name>
    <dbReference type="NCBI Taxonomy" id="260671"/>
    <lineage>
        <taxon>Eukaryota</taxon>
        <taxon>Fungi</taxon>
        <taxon>Dikarya</taxon>
        <taxon>Ascomycota</taxon>
        <taxon>Pezizomycotina</taxon>
        <taxon>Sordariomycetes</taxon>
        <taxon>Sordariomycetidae</taxon>
        <taxon>Sordariales</taxon>
        <taxon>Lasiosphaeriaceae</taxon>
        <taxon>Lasiosphaeria</taxon>
    </lineage>
</organism>
<keyword evidence="1" id="KW-0677">Repeat</keyword>
<dbReference type="PANTHER" id="PTHR10039:SF14">
    <property type="entry name" value="NACHT DOMAIN-CONTAINING PROTEIN"/>
    <property type="match status" value="1"/>
</dbReference>
<evidence type="ECO:0000256" key="2">
    <source>
        <dbReference type="SAM" id="MobiDB-lite"/>
    </source>
</evidence>
<dbReference type="InterPro" id="IPR056125">
    <property type="entry name" value="DUF7708"/>
</dbReference>
<dbReference type="EMBL" id="JAUIQD010000006">
    <property type="protein sequence ID" value="KAK3345804.1"/>
    <property type="molecule type" value="Genomic_DNA"/>
</dbReference>
<feature type="region of interest" description="Disordered" evidence="2">
    <location>
        <begin position="878"/>
        <end position="908"/>
    </location>
</feature>
<proteinExistence type="predicted"/>
<dbReference type="Proteomes" id="UP001275084">
    <property type="component" value="Unassembled WGS sequence"/>
</dbReference>
<dbReference type="Gene3D" id="3.40.50.300">
    <property type="entry name" value="P-loop containing nucleotide triphosphate hydrolases"/>
    <property type="match status" value="1"/>
</dbReference>
<dbReference type="Pfam" id="PF24883">
    <property type="entry name" value="NPHP3_N"/>
    <property type="match status" value="1"/>
</dbReference>
<reference evidence="5" key="1">
    <citation type="journal article" date="2023" name="Mol. Phylogenet. Evol.">
        <title>Genome-scale phylogeny and comparative genomics of the fungal order Sordariales.</title>
        <authorList>
            <person name="Hensen N."/>
            <person name="Bonometti L."/>
            <person name="Westerberg I."/>
            <person name="Brannstrom I.O."/>
            <person name="Guillou S."/>
            <person name="Cros-Aarteil S."/>
            <person name="Calhoun S."/>
            <person name="Haridas S."/>
            <person name="Kuo A."/>
            <person name="Mondo S."/>
            <person name="Pangilinan J."/>
            <person name="Riley R."/>
            <person name="LaButti K."/>
            <person name="Andreopoulos B."/>
            <person name="Lipzen A."/>
            <person name="Chen C."/>
            <person name="Yan M."/>
            <person name="Daum C."/>
            <person name="Ng V."/>
            <person name="Clum A."/>
            <person name="Steindorff A."/>
            <person name="Ohm R.A."/>
            <person name="Martin F."/>
            <person name="Silar P."/>
            <person name="Natvig D.O."/>
            <person name="Lalanne C."/>
            <person name="Gautier V."/>
            <person name="Ament-Velasquez S.L."/>
            <person name="Kruys A."/>
            <person name="Hutchinson M.I."/>
            <person name="Powell A.J."/>
            <person name="Barry K."/>
            <person name="Miller A.N."/>
            <person name="Grigoriev I.V."/>
            <person name="Debuchy R."/>
            <person name="Gladieux P."/>
            <person name="Hiltunen Thoren M."/>
            <person name="Johannesson H."/>
        </authorList>
    </citation>
    <scope>NUCLEOTIDE SEQUENCE</scope>
    <source>
        <strain evidence="5">CBS 955.72</strain>
    </source>
</reference>
<gene>
    <name evidence="5" type="ORF">B0T25DRAFT_460566</name>
</gene>
<evidence type="ECO:0000259" key="4">
    <source>
        <dbReference type="Pfam" id="PF24883"/>
    </source>
</evidence>
<reference evidence="5" key="2">
    <citation type="submission" date="2023-06" db="EMBL/GenBank/DDBJ databases">
        <authorList>
            <consortium name="Lawrence Berkeley National Laboratory"/>
            <person name="Haridas S."/>
            <person name="Hensen N."/>
            <person name="Bonometti L."/>
            <person name="Westerberg I."/>
            <person name="Brannstrom I.O."/>
            <person name="Guillou S."/>
            <person name="Cros-Aarteil S."/>
            <person name="Calhoun S."/>
            <person name="Kuo A."/>
            <person name="Mondo S."/>
            <person name="Pangilinan J."/>
            <person name="Riley R."/>
            <person name="Labutti K."/>
            <person name="Andreopoulos B."/>
            <person name="Lipzen A."/>
            <person name="Chen C."/>
            <person name="Yanf M."/>
            <person name="Daum C."/>
            <person name="Ng V."/>
            <person name="Clum A."/>
            <person name="Steindorff A."/>
            <person name="Ohm R."/>
            <person name="Martin F."/>
            <person name="Silar P."/>
            <person name="Natvig D."/>
            <person name="Lalanne C."/>
            <person name="Gautier V."/>
            <person name="Ament-Velasquez S.L."/>
            <person name="Kruys A."/>
            <person name="Hutchinson M.I."/>
            <person name="Powell A.J."/>
            <person name="Barry K."/>
            <person name="Miller A.N."/>
            <person name="Grigoriev I.V."/>
            <person name="Debuchy R."/>
            <person name="Gladieux P."/>
            <person name="Thoren M.H."/>
            <person name="Johannesson H."/>
        </authorList>
    </citation>
    <scope>NUCLEOTIDE SEQUENCE</scope>
    <source>
        <strain evidence="5">CBS 955.72</strain>
    </source>
</reference>
<dbReference type="InterPro" id="IPR056884">
    <property type="entry name" value="NPHP3-like_N"/>
</dbReference>
<evidence type="ECO:0000259" key="3">
    <source>
        <dbReference type="Pfam" id="PF24809"/>
    </source>
</evidence>
<feature type="domain" description="DUF7708" evidence="3">
    <location>
        <begin position="69"/>
        <end position="202"/>
    </location>
</feature>
<name>A0AAJ0HA24_9PEZI</name>
<evidence type="ECO:0000313" key="5">
    <source>
        <dbReference type="EMBL" id="KAK3345804.1"/>
    </source>
</evidence>
<dbReference type="Pfam" id="PF24809">
    <property type="entry name" value="DUF7708"/>
    <property type="match status" value="1"/>
</dbReference>
<keyword evidence="6" id="KW-1185">Reference proteome</keyword>
<sequence length="1027" mass="116975">MPLSVRVSLAAQRTIRDAFRDLERTVSEKDRAGFASTTLDCVIKAAHDVEDQLAARQLLRNMRRLEPLFTGLQYYSKSIELLCNGTPYLPWIWAPIKLILKVASDFVEAFEKIITAYARIAEPLARFKIFDQTYSSNVEIQQTLAIFYSDILKFHKEAYKFVRRSGWSVLFMTSWGRFQRRFDSVIEDLKTHEDLVDKTANAVGISDSRRMREELAVLRRETLERVAKEEEERTAAQYVAIVGWLRMDDSEQAKLFESVMTEPRKYTETCDWILNQDKIVAWMRCSQESAFLVLHGNPGTGKSVLATRIATFLQATGKSLIISHICTYSQVTTTEYDQILRSILLQLVRSDTDLVAYIYEEFILKKKSVTVQAIERLIRETIGAISDNPAQTKYVHIVLDGLDECDKDKQLKIINLLERMVSAALASTSVVCKVLMTTCMPASVAKKLKQKHMVSLSAEKEALRKAITLYSAQRLAQSRSRWHQMGINDVELKDLETRLARKADGMFLWARLVLEYLSTNMFVRKSEVMGAVEMLPRELRTLAHNFFSYGQILTQLISHFDNRSVARLQSILGWIAFAKRPLRRAEMRSALSFLPEEENFHVQELAPNYMFDIVAHEQGLVIASCLLSGLQVFRPSYPEQERPLRVLKGFHGLHVYASEFWVEYLLLTAASEKGLDTSSKFFARSTQLATDLNSLRQVEDPPLDTKTLDSRLVHLESHSEVFRAARSILAERAARIDQDTSVPLPEQLEARLCEVTDLRTLLSNYQHTVQALLQLWKFPRFGVQEFEKFKRDFCSTAFTCRFSGCPLASTGFQSKALRDKHELSHAPRVPCDVPDCRYPGPFPSTQALRNHKLKHHNQGMRNIKIKVPPDLRRKKLVPTALERSGKESGHRGTDQSRFDIASEKPQSIPATDTSLELVAPNLGQADGIRLSEFSLNDDFFSIPNWDRLSHIDDLDISNRLKTLEPHVTATDNDDEGPANVARTEDVHEPVEPEVPTTTTIIPPAKNEVNSSMQLERHSGICIQGCNR</sequence>
<dbReference type="PANTHER" id="PTHR10039">
    <property type="entry name" value="AMELOGENIN"/>
    <property type="match status" value="1"/>
</dbReference>
<feature type="domain" description="Nephrocystin 3-like N-terminal" evidence="4">
    <location>
        <begin position="268"/>
        <end position="437"/>
    </location>
</feature>
<dbReference type="SUPFAM" id="SSF52540">
    <property type="entry name" value="P-loop containing nucleoside triphosphate hydrolases"/>
    <property type="match status" value="1"/>
</dbReference>
<evidence type="ECO:0008006" key="7">
    <source>
        <dbReference type="Google" id="ProtNLM"/>
    </source>
</evidence>
<protein>
    <recommendedName>
        <fullName evidence="7">NACHT domain-containing protein</fullName>
    </recommendedName>
</protein>
<dbReference type="InterPro" id="IPR027417">
    <property type="entry name" value="P-loop_NTPase"/>
</dbReference>